<dbReference type="InParanoid" id="Q2FPG4"/>
<dbReference type="EnsemblBacteria" id="ABD40551">
    <property type="protein sequence ID" value="ABD40551"/>
    <property type="gene ID" value="Mhun_0799"/>
</dbReference>
<evidence type="ECO:0000313" key="2">
    <source>
        <dbReference type="EMBL" id="ABD40551.1"/>
    </source>
</evidence>
<keyword evidence="3" id="KW-1185">Reference proteome</keyword>
<evidence type="ECO:0008006" key="4">
    <source>
        <dbReference type="Google" id="ProtNLM"/>
    </source>
</evidence>
<sequence length="201" mass="21655">MKVLCITGIILLTLITVFISTVSADIQVESSYTTGDLIGIAGTTNFNTDNSVLIEIWPASFGPKGKYEPSMAGGGSVVVPVQSRENLDYHWNGSFDSSGWAPDTYMVRAEIIGKGYVETAMFDLMEKSEVETTPADNEVQSDINQTEITTVITPMIPEETPTESIPDSVPVPTQKSPLSGGTIILSLGILTVSLFMLVSRR</sequence>
<proteinExistence type="predicted"/>
<protein>
    <recommendedName>
        <fullName evidence="4">DUF3821 domain-containing protein</fullName>
    </recommendedName>
</protein>
<name>Q2FPG4_METHJ</name>
<dbReference type="HOGENOM" id="CLU_1357919_0_0_2"/>
<dbReference type="RefSeq" id="WP_011447830.1">
    <property type="nucleotide sequence ID" value="NC_007796.1"/>
</dbReference>
<dbReference type="OrthoDB" id="383524at2157"/>
<dbReference type="AlphaFoldDB" id="Q2FPG4"/>
<keyword evidence="1" id="KW-0472">Membrane</keyword>
<accession>Q2FPG4</accession>
<organism evidence="2 3">
    <name type="scientific">Methanospirillum hungatei JF-1 (strain ATCC 27890 / DSM 864 / NBRC 100397 / JF-1)</name>
    <dbReference type="NCBI Taxonomy" id="323259"/>
    <lineage>
        <taxon>Archaea</taxon>
        <taxon>Methanobacteriati</taxon>
        <taxon>Methanobacteriota</taxon>
        <taxon>Stenosarchaea group</taxon>
        <taxon>Methanomicrobia</taxon>
        <taxon>Methanomicrobiales</taxon>
        <taxon>Methanospirillaceae</taxon>
        <taxon>Methanospirillum</taxon>
    </lineage>
</organism>
<evidence type="ECO:0000313" key="3">
    <source>
        <dbReference type="Proteomes" id="UP000001941"/>
    </source>
</evidence>
<gene>
    <name evidence="2" type="ordered locus">Mhun_0799</name>
</gene>
<keyword evidence="1" id="KW-1133">Transmembrane helix</keyword>
<reference evidence="3" key="1">
    <citation type="journal article" date="2016" name="Stand. Genomic Sci.">
        <title>Complete genome sequence of Methanospirillum hungatei type strain JF1.</title>
        <authorList>
            <person name="Gunsalus R.P."/>
            <person name="Cook L.E."/>
            <person name="Crable B."/>
            <person name="Rohlin L."/>
            <person name="McDonald E."/>
            <person name="Mouttaki H."/>
            <person name="Sieber J.R."/>
            <person name="Poweleit N."/>
            <person name="Zhou H."/>
            <person name="Lapidus A.L."/>
            <person name="Daligault H.E."/>
            <person name="Land M."/>
            <person name="Gilna P."/>
            <person name="Ivanova N."/>
            <person name="Kyrpides N."/>
            <person name="Culley D.E."/>
            <person name="McInerney M.J."/>
        </authorList>
    </citation>
    <scope>NUCLEOTIDE SEQUENCE [LARGE SCALE GENOMIC DNA]</scope>
    <source>
        <strain evidence="3">ATCC 27890 / DSM 864 / NBRC 100397 / JF-1</strain>
    </source>
</reference>
<dbReference type="STRING" id="323259.Mhun_0799"/>
<dbReference type="EMBL" id="CP000254">
    <property type="protein sequence ID" value="ABD40551.1"/>
    <property type="molecule type" value="Genomic_DNA"/>
</dbReference>
<feature type="transmembrane region" description="Helical" evidence="1">
    <location>
        <begin position="178"/>
        <end position="198"/>
    </location>
</feature>
<keyword evidence="1" id="KW-0812">Transmembrane</keyword>
<dbReference type="eggNOG" id="arCOG03906">
    <property type="taxonomic scope" value="Archaea"/>
</dbReference>
<dbReference type="GeneID" id="3924527"/>
<dbReference type="KEGG" id="mhu:Mhun_0799"/>
<dbReference type="Proteomes" id="UP000001941">
    <property type="component" value="Chromosome"/>
</dbReference>
<evidence type="ECO:0000256" key="1">
    <source>
        <dbReference type="SAM" id="Phobius"/>
    </source>
</evidence>